<evidence type="ECO:0000256" key="1">
    <source>
        <dbReference type="SAM" id="SignalP"/>
    </source>
</evidence>
<dbReference type="GO" id="GO:0008806">
    <property type="term" value="F:carboxymethylenebutenolidase activity"/>
    <property type="evidence" value="ECO:0007669"/>
    <property type="project" value="UniProtKB-EC"/>
</dbReference>
<dbReference type="PhylomeDB" id="Q2RQM3"/>
<dbReference type="EnsemblBacteria" id="ABC23572">
    <property type="protein sequence ID" value="ABC23572"/>
    <property type="gene ID" value="Rru_A2775"/>
</dbReference>
<dbReference type="Gene3D" id="3.40.50.1820">
    <property type="entry name" value="alpha/beta hydrolase"/>
    <property type="match status" value="1"/>
</dbReference>
<dbReference type="HOGENOM" id="CLU_054590_3_0_5"/>
<dbReference type="PANTHER" id="PTHR22946">
    <property type="entry name" value="DIENELACTONE HYDROLASE DOMAIN-CONTAINING PROTEIN-RELATED"/>
    <property type="match status" value="1"/>
</dbReference>
<dbReference type="EMBL" id="CP000230">
    <property type="protein sequence ID" value="ABC23572.1"/>
    <property type="molecule type" value="Genomic_DNA"/>
</dbReference>
<dbReference type="Proteomes" id="UP000001929">
    <property type="component" value="Chromosome"/>
</dbReference>
<dbReference type="SUPFAM" id="SSF53474">
    <property type="entry name" value="alpha/beta-Hydrolases"/>
    <property type="match status" value="1"/>
</dbReference>
<dbReference type="EC" id="3.1.1.45" evidence="3"/>
<reference evidence="3 4" key="1">
    <citation type="journal article" date="2011" name="Stand. Genomic Sci.">
        <title>Complete genome sequence of Rhodospirillum rubrum type strain (S1).</title>
        <authorList>
            <person name="Munk A.C."/>
            <person name="Copeland A."/>
            <person name="Lucas S."/>
            <person name="Lapidus A."/>
            <person name="Del Rio T.G."/>
            <person name="Barry K."/>
            <person name="Detter J.C."/>
            <person name="Hammon N."/>
            <person name="Israni S."/>
            <person name="Pitluck S."/>
            <person name="Brettin T."/>
            <person name="Bruce D."/>
            <person name="Han C."/>
            <person name="Tapia R."/>
            <person name="Gilna P."/>
            <person name="Schmutz J."/>
            <person name="Larimer F."/>
            <person name="Land M."/>
            <person name="Kyrpides N.C."/>
            <person name="Mavromatis K."/>
            <person name="Richardson P."/>
            <person name="Rohde M."/>
            <person name="Goker M."/>
            <person name="Klenk H.P."/>
            <person name="Zhang Y."/>
            <person name="Roberts G.P."/>
            <person name="Reslewic S."/>
            <person name="Schwartz D.C."/>
        </authorList>
    </citation>
    <scope>NUCLEOTIDE SEQUENCE [LARGE SCALE GENOMIC DNA]</scope>
    <source>
        <strain evidence="4">ATCC 11170 / ATH 1.1.1 / DSM 467 / LMG 4362 / NCIMB 8255 / S1</strain>
    </source>
</reference>
<feature type="signal peptide" evidence="1">
    <location>
        <begin position="1"/>
        <end position="29"/>
    </location>
</feature>
<feature type="domain" description="Dienelactone hydrolase" evidence="2">
    <location>
        <begin position="46"/>
        <end position="267"/>
    </location>
</feature>
<evidence type="ECO:0000259" key="2">
    <source>
        <dbReference type="Pfam" id="PF01738"/>
    </source>
</evidence>
<proteinExistence type="predicted"/>
<dbReference type="PROSITE" id="PS51318">
    <property type="entry name" value="TAT"/>
    <property type="match status" value="1"/>
</dbReference>
<dbReference type="Pfam" id="PF01738">
    <property type="entry name" value="DLH"/>
    <property type="match status" value="1"/>
</dbReference>
<organism evidence="3 4">
    <name type="scientific">Rhodospirillum rubrum (strain ATCC 11170 / ATH 1.1.1 / DSM 467 / LMG 4362 / NCIMB 8255 / S1)</name>
    <dbReference type="NCBI Taxonomy" id="269796"/>
    <lineage>
        <taxon>Bacteria</taxon>
        <taxon>Pseudomonadati</taxon>
        <taxon>Pseudomonadota</taxon>
        <taxon>Alphaproteobacteria</taxon>
        <taxon>Rhodospirillales</taxon>
        <taxon>Rhodospirillaceae</taxon>
        <taxon>Rhodospirillum</taxon>
    </lineage>
</organism>
<dbReference type="RefSeq" id="WP_011390585.1">
    <property type="nucleotide sequence ID" value="NC_007643.1"/>
</dbReference>
<protein>
    <submittedName>
        <fullName evidence="3">Dienelactone hydrolase</fullName>
        <ecNumber evidence="3">3.1.1.45</ecNumber>
    </submittedName>
</protein>
<keyword evidence="1" id="KW-0732">Signal</keyword>
<dbReference type="PATRIC" id="fig|269796.9.peg.2881"/>
<gene>
    <name evidence="3" type="ordered locus">Rru_A2775</name>
</gene>
<evidence type="ECO:0000313" key="4">
    <source>
        <dbReference type="Proteomes" id="UP000001929"/>
    </source>
</evidence>
<feature type="chain" id="PRO_5004214745" evidence="1">
    <location>
        <begin position="30"/>
        <end position="269"/>
    </location>
</feature>
<dbReference type="AlphaFoldDB" id="Q2RQM3"/>
<dbReference type="InterPro" id="IPR029058">
    <property type="entry name" value="AB_hydrolase_fold"/>
</dbReference>
<name>Q2RQM3_RHORT</name>
<dbReference type="InterPro" id="IPR050261">
    <property type="entry name" value="FrsA_esterase"/>
</dbReference>
<dbReference type="eggNOG" id="COG0412">
    <property type="taxonomic scope" value="Bacteria"/>
</dbReference>
<evidence type="ECO:0000313" key="3">
    <source>
        <dbReference type="EMBL" id="ABC23572.1"/>
    </source>
</evidence>
<dbReference type="InterPro" id="IPR002925">
    <property type="entry name" value="Dienelactn_hydro"/>
</dbReference>
<dbReference type="InterPro" id="IPR006311">
    <property type="entry name" value="TAT_signal"/>
</dbReference>
<dbReference type="PANTHER" id="PTHR22946:SF4">
    <property type="entry name" value="ESTERASE FRSA"/>
    <property type="match status" value="1"/>
</dbReference>
<sequence length="269" mass="27833">MSVRRSAVLFAALLAPAGLGAGASAPAQAAIVEKPVAYSVDGTAFEGVLVYDDAVATPRPPVLMVPNWFGVSAAAIAQAGEIAGRDYVVLVADVYGKTLRPTTAEQAGAAAGALRADRPRLRARANAALDALLAQAGGAPMATGKVAAIGFCFGGGTVLELARSGRPLDAVVSFHGNLDTPRPEDMTKAQVKGVLVLHGAADPFVPPAQVDGFLAEMKATKLDWQLVSFGNAVHSFTDPEANDPGKSQYDETTAKRAFALMRAFFDEKL</sequence>
<accession>Q2RQM3</accession>
<keyword evidence="4" id="KW-1185">Reference proteome</keyword>
<keyword evidence="3" id="KW-0378">Hydrolase</keyword>
<dbReference type="KEGG" id="rru:Rru_A2775"/>
<dbReference type="STRING" id="269796.Rru_A2775"/>
<dbReference type="ESTHER" id="rhort-q2rqm3">
    <property type="family name" value="Dienelactone_hydrolase"/>
</dbReference>